<name>I7C536_MYCHA</name>
<gene>
    <name evidence="4" type="ordered locus">MHLP_00110</name>
</gene>
<dbReference type="GO" id="GO:0008911">
    <property type="term" value="F:lactaldehyde dehydrogenase (NAD+) activity"/>
    <property type="evidence" value="ECO:0007669"/>
    <property type="project" value="TreeGrafter"/>
</dbReference>
<dbReference type="STRING" id="1212765.MHLP_00110"/>
<organism evidence="4 5">
    <name type="scientific">Mycoplasma haematolamae (strain Purdue)</name>
    <dbReference type="NCBI Taxonomy" id="1212765"/>
    <lineage>
        <taxon>Bacteria</taxon>
        <taxon>Bacillati</taxon>
        <taxon>Mycoplasmatota</taxon>
        <taxon>Mollicutes</taxon>
        <taxon>Mycoplasmataceae</taxon>
        <taxon>Mycoplasma</taxon>
    </lineage>
</organism>
<dbReference type="InterPro" id="IPR016162">
    <property type="entry name" value="Ald_DH_N"/>
</dbReference>
<dbReference type="InterPro" id="IPR051020">
    <property type="entry name" value="ALDH-related_metabolic_enz"/>
</dbReference>
<dbReference type="PATRIC" id="fig|1212765.3.peg.22"/>
<evidence type="ECO:0000256" key="2">
    <source>
        <dbReference type="ARBA" id="ARBA00023002"/>
    </source>
</evidence>
<dbReference type="SUPFAM" id="SSF53720">
    <property type="entry name" value="ALDH-like"/>
    <property type="match status" value="1"/>
</dbReference>
<sequence length="506" mass="56616">MFKATAFISGEAISSGLEEKELYSVLDGECIGSIPLLDREHQKKIFESAYEGFRKWSQVDYETREKYIFLFGSKLKEHSKQLTQLIQLESGKSEKEAADEVQRSIDYVTESTHAFHQLMQKPREFNSEKYPLIPETLQAMYFRVPIGVVLSITPFNYPLNTVITKIVPAILMGNSVIQKSSTNGSLTGWLVAKIFNDLSLDGYLITPGALNYYTGPGADLEKFLQLERVHVDALSYTGSRENGLSISRALPGVPQSLELSALNVALLLEDCELESTCKELLKGGFAYAGQRCTSLQLGCAPIQLKDQFLEALRKELNDYPYESIPLISKKSVLWIKQAYEDAISKGATLLTTPIRWEELKDTRVGPIVFYDLSWDMLLAQEEMFGPILGILFYKDLEEVISQINDLGYGLQASLFSKDLKRAGEIALQIDVGRVNVNLAPSRSPDFLPFPSSRKSGNSEQGIVNSLYFFSKFRGVVYKSELVEGEVLDELNVDEITEGSSASEETE</sequence>
<dbReference type="AlphaFoldDB" id="I7C536"/>
<accession>I7C536</accession>
<proteinExistence type="inferred from homology"/>
<dbReference type="InterPro" id="IPR016163">
    <property type="entry name" value="Ald_DH_C"/>
</dbReference>
<dbReference type="PANTHER" id="PTHR42991">
    <property type="entry name" value="ALDEHYDE DEHYDROGENASE"/>
    <property type="match status" value="1"/>
</dbReference>
<dbReference type="Gene3D" id="3.40.605.10">
    <property type="entry name" value="Aldehyde Dehydrogenase, Chain A, domain 1"/>
    <property type="match status" value="1"/>
</dbReference>
<comment type="similarity">
    <text evidence="1">Belongs to the aldehyde dehydrogenase family.</text>
</comment>
<dbReference type="EMBL" id="CP003731">
    <property type="protein sequence ID" value="AFO51602.1"/>
    <property type="molecule type" value="Genomic_DNA"/>
</dbReference>
<evidence type="ECO:0000313" key="4">
    <source>
        <dbReference type="EMBL" id="AFO51602.1"/>
    </source>
</evidence>
<keyword evidence="2" id="KW-0560">Oxidoreductase</keyword>
<dbReference type="InterPro" id="IPR016161">
    <property type="entry name" value="Ald_DH/histidinol_DH"/>
</dbReference>
<protein>
    <submittedName>
        <fullName evidence="4">NADP-dependent glyceraldehyde-3-phosphate dehydrogenase</fullName>
    </submittedName>
</protein>
<dbReference type="InterPro" id="IPR015590">
    <property type="entry name" value="Aldehyde_DH_dom"/>
</dbReference>
<evidence type="ECO:0000313" key="5">
    <source>
        <dbReference type="Proteomes" id="UP000006502"/>
    </source>
</evidence>
<dbReference type="HOGENOM" id="CLU_005391_0_0_14"/>
<evidence type="ECO:0000256" key="1">
    <source>
        <dbReference type="ARBA" id="ARBA00009986"/>
    </source>
</evidence>
<keyword evidence="5" id="KW-1185">Reference proteome</keyword>
<feature type="domain" description="Aldehyde dehydrogenase" evidence="3">
    <location>
        <begin position="20"/>
        <end position="473"/>
    </location>
</feature>
<dbReference type="KEGG" id="mhl:MHLP_00110"/>
<dbReference type="Gene3D" id="3.40.309.10">
    <property type="entry name" value="Aldehyde Dehydrogenase, Chain A, domain 2"/>
    <property type="match status" value="1"/>
</dbReference>
<dbReference type="PANTHER" id="PTHR42991:SF1">
    <property type="entry name" value="ALDEHYDE DEHYDROGENASE"/>
    <property type="match status" value="1"/>
</dbReference>
<reference evidence="5" key="2">
    <citation type="submission" date="2012-07" db="EMBL/GenBank/DDBJ databases">
        <title>Complete genome sequence of 'Candidatus Mycoplasma haemolamae'.</title>
        <authorList>
            <person name="Guimaraes A.M.S."/>
            <person name="Toth B."/>
            <person name="Santos A.P."/>
            <person name="Nascimento N.C."/>
            <person name="Sojka J.E."/>
            <person name="Messick J.B."/>
        </authorList>
    </citation>
    <scope>NUCLEOTIDE SEQUENCE [LARGE SCALE GENOMIC DNA]</scope>
    <source>
        <strain evidence="5">Purdue</strain>
    </source>
</reference>
<dbReference type="Proteomes" id="UP000006502">
    <property type="component" value="Chromosome"/>
</dbReference>
<evidence type="ECO:0000259" key="3">
    <source>
        <dbReference type="Pfam" id="PF00171"/>
    </source>
</evidence>
<reference evidence="4 5" key="1">
    <citation type="journal article" date="2012" name="J. Bacteriol.">
        <title>Genome Sequence of "Candidatus Mycoplasma haemolamae" Strain Purdue, a Red Blood Cell Pathogen of Alpacas (Vicugna pacos) and Llamas (Lama glama).</title>
        <authorList>
            <person name="Guimaraes A.M."/>
            <person name="Toth B."/>
            <person name="Santos A.P."/>
            <person name="do Nascimento N.C."/>
            <person name="Kritchevsky J.E."/>
            <person name="Messick J.B."/>
        </authorList>
    </citation>
    <scope>NUCLEOTIDE SEQUENCE [LARGE SCALE GENOMIC DNA]</scope>
    <source>
        <strain evidence="4 5">Purdue</strain>
    </source>
</reference>
<dbReference type="Pfam" id="PF00171">
    <property type="entry name" value="Aldedh"/>
    <property type="match status" value="1"/>
</dbReference>